<keyword evidence="5" id="KW-1185">Reference proteome</keyword>
<dbReference type="SUPFAM" id="SSF53098">
    <property type="entry name" value="Ribonuclease H-like"/>
    <property type="match status" value="1"/>
</dbReference>
<dbReference type="EMBL" id="JAMFLZ010000003">
    <property type="protein sequence ID" value="MCL6294909.1"/>
    <property type="molecule type" value="Genomic_DNA"/>
</dbReference>
<proteinExistence type="inferred from homology"/>
<reference evidence="4" key="1">
    <citation type="submission" date="2022-05" db="EMBL/GenBank/DDBJ databases">
        <authorList>
            <person name="Park J.-S."/>
        </authorList>
    </citation>
    <scope>NUCLEOTIDE SEQUENCE</scope>
    <source>
        <strain evidence="4">2012CJ34-3</strain>
    </source>
</reference>
<dbReference type="CDD" id="cd04659">
    <property type="entry name" value="Piwi_piwi-like_ProArk"/>
    <property type="match status" value="1"/>
</dbReference>
<dbReference type="InterPro" id="IPR003165">
    <property type="entry name" value="Piwi"/>
</dbReference>
<comment type="similarity">
    <text evidence="1">Belongs to the argonaute family. Long pAgo subfamily.</text>
</comment>
<comment type="caution">
    <text evidence="4">The sequence shown here is derived from an EMBL/GenBank/DDBJ whole genome shotgun (WGS) entry which is preliminary data.</text>
</comment>
<dbReference type="SMART" id="SM00950">
    <property type="entry name" value="Piwi"/>
    <property type="match status" value="1"/>
</dbReference>
<evidence type="ECO:0000313" key="4">
    <source>
        <dbReference type="EMBL" id="MCL6294909.1"/>
    </source>
</evidence>
<protein>
    <recommendedName>
        <fullName evidence="2">Protein argonaute</fullName>
    </recommendedName>
</protein>
<name>A0ABT0QDG4_9FLAO</name>
<dbReference type="Proteomes" id="UP001165381">
    <property type="component" value="Unassembled WGS sequence"/>
</dbReference>
<dbReference type="Gene3D" id="3.40.50.2300">
    <property type="match status" value="1"/>
</dbReference>
<dbReference type="Pfam" id="PF13289">
    <property type="entry name" value="SIR2_2"/>
    <property type="match status" value="1"/>
</dbReference>
<dbReference type="InterPro" id="IPR012337">
    <property type="entry name" value="RNaseH-like_sf"/>
</dbReference>
<gene>
    <name evidence="4" type="ORF">M3P09_07895</name>
</gene>
<evidence type="ECO:0000313" key="5">
    <source>
        <dbReference type="Proteomes" id="UP001165381"/>
    </source>
</evidence>
<organism evidence="4 5">
    <name type="scientific">Jejuia spongiicola</name>
    <dbReference type="NCBI Taxonomy" id="2942207"/>
    <lineage>
        <taxon>Bacteria</taxon>
        <taxon>Pseudomonadati</taxon>
        <taxon>Bacteroidota</taxon>
        <taxon>Flavobacteriia</taxon>
        <taxon>Flavobacteriales</taxon>
        <taxon>Flavobacteriaceae</taxon>
        <taxon>Jejuia</taxon>
    </lineage>
</organism>
<sequence length="1054" mass="120832">MTENLNIEYDAFLRSIKRNKDIPHSLLIGAGASISSGIQSAYDCIWEWKKDIYISKNPNASKYYNNTKNDSVKNSIQLWLDTEGIYPKLNSEEEYSFYAEKAYPIEGDRRKYFQSLIEGKEPYIGYKLLSLLSEKEIVKAVWTTNFDGLVIKAGHQGKITPIEITLDSVDRIYRNQSRNEILSIALHGDYKYSSLKNTSEELDSQNEVFIEALERYHHDKNLIVIGYSGRDKSLMAALAKAFSKKGEGRIYWCGYGHKINPEVEELLVNARKSGREAFFVPTDGFDKTILHIAKSCFENDNLALEEIAEILASSGAENTEVSKFTQQIPKTDKYIKSNLHPITFPKEVFQFKYEFGERKRWATLKELTKDKDTCAVPFKNKVFALSTLSEINKVFGDGIKGDISRVPISKNDIKNVTNFKTLMLQAVVKSLSKNDIIESNNKDKLWIKKPVKNVVENGQQISIHNSLLLSFFFDYHKKYAFLTFRPSVHLKSQAEISKEVKQNLSKTSLEKLFNKQYDEILEGWKNTLFKGSNLKFEFPNQSGTGFEFSLSKSTSFAEIMVADKNFRAYQPNRYDKRLTQHKGVQFLEPQLIFTNINSNKLFKDFHPMRALKNHKPYDSQLNGVIYSNEINLGVICGKNYSKIFFEFLNGLNQRHKSNVNLDYLIDFPGFSTAYNIPINIPLPEDEDKWLDIEISHSNGEVKDIALNLARLITSKIEQLANKESQSTIVIFIPIEWEPYYRYEENGEEFDLHDYIKAYAASKGVSTQLIQEDTLHDNLKCQIFWWLSLSFYVKSLRTPWVLNNTEKDTAYAGIGYSLKSTGNKTDIVVGCSHIYNSEGQGLKYKLSKVDDFYLDGQANPFLSYNDAFQFGVSIRELFYNSMNKLPSRVVIHKRTRFTKDEIKGITESLQMAGIHKIDLIEINYEADARFVATSVYNGEMQIDRFPLSRGTCIITGATTALLWTHGIVPSVKNPSYRYYLGGRSIPAPLKIIKHHGDSNINTIATEILGLTKMNWNSFDLYTKLPATINSSNQIARIGKLLSRFEGKTYDYRLFI</sequence>
<dbReference type="InterPro" id="IPR036397">
    <property type="entry name" value="RNaseH_sf"/>
</dbReference>
<accession>A0ABT0QDG4</accession>
<dbReference type="Gene3D" id="3.40.50.1220">
    <property type="entry name" value="TPP-binding domain"/>
    <property type="match status" value="1"/>
</dbReference>
<dbReference type="SUPFAM" id="SSF52467">
    <property type="entry name" value="DHS-like NAD/FAD-binding domain"/>
    <property type="match status" value="1"/>
</dbReference>
<evidence type="ECO:0000256" key="2">
    <source>
        <dbReference type="ARBA" id="ARBA00035032"/>
    </source>
</evidence>
<feature type="domain" description="Piwi" evidence="3">
    <location>
        <begin position="729"/>
        <end position="1042"/>
    </location>
</feature>
<dbReference type="Gene3D" id="3.30.420.10">
    <property type="entry name" value="Ribonuclease H-like superfamily/Ribonuclease H"/>
    <property type="match status" value="1"/>
</dbReference>
<evidence type="ECO:0000259" key="3">
    <source>
        <dbReference type="SMART" id="SM00950"/>
    </source>
</evidence>
<dbReference type="RefSeq" id="WP_249972691.1">
    <property type="nucleotide sequence ID" value="NZ_JAMFLZ010000003.1"/>
</dbReference>
<dbReference type="InterPro" id="IPR029035">
    <property type="entry name" value="DHS-like_NAD/FAD-binding_dom"/>
</dbReference>
<evidence type="ECO:0000256" key="1">
    <source>
        <dbReference type="ARBA" id="ARBA00035012"/>
    </source>
</evidence>